<reference evidence="1 2" key="1">
    <citation type="submission" date="2018-08" db="EMBL/GenBank/DDBJ databases">
        <title>Complete genome sequencing of Blastochloris tepida GI.</title>
        <authorList>
            <person name="Tsukatani Y."/>
            <person name="Mori H."/>
        </authorList>
    </citation>
    <scope>NUCLEOTIDE SEQUENCE [LARGE SCALE GENOMIC DNA]</scope>
    <source>
        <strain evidence="1 2">GI</strain>
    </source>
</reference>
<dbReference type="OrthoDB" id="8454195at2"/>
<gene>
    <name evidence="1" type="ORF">BLTE_00350</name>
</gene>
<evidence type="ECO:0000313" key="1">
    <source>
        <dbReference type="EMBL" id="BBF91350.1"/>
    </source>
</evidence>
<keyword evidence="2" id="KW-1185">Reference proteome</keyword>
<dbReference type="EMBL" id="AP018907">
    <property type="protein sequence ID" value="BBF91350.1"/>
    <property type="molecule type" value="Genomic_DNA"/>
</dbReference>
<sequence length="542" mass="58908">MKYLVVLRHPLFLKNVTPGLGRLIARGHQVRLVFSEPPRGRVGEELIAQAREMLPALEIGHAPSARNARSGAASIVATALDALRYDLDMYRNSRFLRQRALTMVTLAPGANVFLRLARRDAEKRGYQAAHDALMGVLDSLPAPRHLVEFLKSAQPDVMIVSPLTPFGSEQAAFILAARACGIPTLYSMYSWDNLTNKGMLRPLPDYGLVWNESHRREAAELHGLAAERTVLTGAPGFDAWFEPQPAGERAAFCAAVGLDPAVPFILYTCSSVAIGGRGEAGFVESWLAAIRASGDERLARLGVLVRPHPQNAAIWNAIDLSRFGNVAVYPRAGAIPFAGGARQDFFLSIHHALAVVGINTSAMIESAIVNRPIIAFEDPTFGEGHLGTLHYCELLKHDFMIRTPDLASNIAVLRRLAGGDREMLERSRAANARFIDYFIRPLGRGRPAAECWAEAVEQVSARAVAEQGAGRRPGGGGAAPRLAIGFALVAGWLYSVVVQPAEDLMFKYVWRRSPRDIAANVLRGLGLRPTTEAGQDVDNRPG</sequence>
<proteinExistence type="predicted"/>
<accession>A0A348FVL7</accession>
<protein>
    <submittedName>
        <fullName evidence="1">Uncharacterized protein</fullName>
    </submittedName>
</protein>
<dbReference type="RefSeq" id="WP_126396497.1">
    <property type="nucleotide sequence ID" value="NZ_AP018907.1"/>
</dbReference>
<name>A0A348FVL7_9HYPH</name>
<dbReference type="SUPFAM" id="SSF53756">
    <property type="entry name" value="UDP-Glycosyltransferase/glycogen phosphorylase"/>
    <property type="match status" value="1"/>
</dbReference>
<evidence type="ECO:0000313" key="2">
    <source>
        <dbReference type="Proteomes" id="UP000266934"/>
    </source>
</evidence>
<dbReference type="AlphaFoldDB" id="A0A348FVL7"/>
<dbReference type="KEGG" id="blag:BLTE_00350"/>
<organism evidence="1 2">
    <name type="scientific">Blastochloris tepida</name>
    <dbReference type="NCBI Taxonomy" id="2233851"/>
    <lineage>
        <taxon>Bacteria</taxon>
        <taxon>Pseudomonadati</taxon>
        <taxon>Pseudomonadota</taxon>
        <taxon>Alphaproteobacteria</taxon>
        <taxon>Hyphomicrobiales</taxon>
        <taxon>Blastochloridaceae</taxon>
        <taxon>Blastochloris</taxon>
    </lineage>
</organism>
<dbReference type="Proteomes" id="UP000266934">
    <property type="component" value="Chromosome"/>
</dbReference>